<reference evidence="7 8" key="1">
    <citation type="submission" date="2017-09" db="EMBL/GenBank/DDBJ databases">
        <title>Depth-based differentiation of microbial function through sediment-hosted aquifers and enrichment of novel symbionts in the deep terrestrial subsurface.</title>
        <authorList>
            <person name="Probst A.J."/>
            <person name="Ladd B."/>
            <person name="Jarett J.K."/>
            <person name="Geller-Mcgrath D.E."/>
            <person name="Sieber C.M."/>
            <person name="Emerson J.B."/>
            <person name="Anantharaman K."/>
            <person name="Thomas B.C."/>
            <person name="Malmstrom R."/>
            <person name="Stieglmeier M."/>
            <person name="Klingl A."/>
            <person name="Woyke T."/>
            <person name="Ryan C.M."/>
            <person name="Banfield J.F."/>
        </authorList>
    </citation>
    <scope>NUCLEOTIDE SEQUENCE [LARGE SCALE GENOMIC DNA]</scope>
    <source>
        <strain evidence="7">CG11_big_fil_rev_8_21_14_0_20_40_24</strain>
    </source>
</reference>
<gene>
    <name evidence="4" type="primary">rpsO</name>
    <name evidence="7" type="ORF">COV95_01320</name>
</gene>
<comment type="function">
    <text evidence="4">Forms an intersubunit bridge (bridge B4) with the 23S rRNA of the 50S subunit in the ribosome.</text>
</comment>
<dbReference type="Gene3D" id="6.10.250.3130">
    <property type="match status" value="1"/>
</dbReference>
<organism evidence="7 8">
    <name type="scientific">Candidatus Zambryskibacteria bacterium CG11_big_fil_rev_8_21_14_0_20_40_24</name>
    <dbReference type="NCBI Taxonomy" id="1975116"/>
    <lineage>
        <taxon>Bacteria</taxon>
        <taxon>Candidatus Zambryskiibacteriota</taxon>
    </lineage>
</organism>
<protein>
    <recommendedName>
        <fullName evidence="4">Small ribosomal subunit protein uS15</fullName>
    </recommendedName>
</protein>
<feature type="region of interest" description="Disordered" evidence="6">
    <location>
        <begin position="1"/>
        <end position="23"/>
    </location>
</feature>
<evidence type="ECO:0000256" key="5">
    <source>
        <dbReference type="RuleBase" id="RU003919"/>
    </source>
</evidence>
<comment type="function">
    <text evidence="4">One of the primary rRNA binding proteins, it binds directly to 16S rRNA where it helps nucleate assembly of the platform of the 30S subunit by binding and bridging several RNA helices of the 16S rRNA.</text>
</comment>
<dbReference type="HAMAP" id="MF_01343_B">
    <property type="entry name" value="Ribosomal_uS15_B"/>
    <property type="match status" value="1"/>
</dbReference>
<comment type="similarity">
    <text evidence="4 5">Belongs to the universal ribosomal protein uS15 family.</text>
</comment>
<dbReference type="InterPro" id="IPR005290">
    <property type="entry name" value="Ribosomal_uS15_bac-type"/>
</dbReference>
<dbReference type="AlphaFoldDB" id="A0A2H0K6U3"/>
<dbReference type="Pfam" id="PF00312">
    <property type="entry name" value="Ribosomal_S15"/>
    <property type="match status" value="1"/>
</dbReference>
<evidence type="ECO:0000256" key="4">
    <source>
        <dbReference type="HAMAP-Rule" id="MF_01343"/>
    </source>
</evidence>
<dbReference type="InterPro" id="IPR009068">
    <property type="entry name" value="uS15_NS1_RNA-bd_sf"/>
</dbReference>
<dbReference type="InterPro" id="IPR000589">
    <property type="entry name" value="Ribosomal_uS15"/>
</dbReference>
<dbReference type="SUPFAM" id="SSF47060">
    <property type="entry name" value="S15/NS1 RNA-binding domain"/>
    <property type="match status" value="1"/>
</dbReference>
<dbReference type="PANTHER" id="PTHR23321:SF26">
    <property type="entry name" value="SMALL RIBOSOMAL SUBUNIT PROTEIN US15M"/>
    <property type="match status" value="1"/>
</dbReference>
<accession>A0A2H0K6U3</accession>
<evidence type="ECO:0000256" key="1">
    <source>
        <dbReference type="ARBA" id="ARBA00022980"/>
    </source>
</evidence>
<dbReference type="CDD" id="cd00353">
    <property type="entry name" value="Ribosomal_S15p_S13e"/>
    <property type="match status" value="1"/>
</dbReference>
<comment type="subunit">
    <text evidence="3 4">Part of the 30S ribosomal subunit. Forms a bridge to the 50S subunit in the 70S ribosome, contacting the 23S rRNA.</text>
</comment>
<feature type="compositionally biased region" description="Basic and acidic residues" evidence="6">
    <location>
        <begin position="10"/>
        <end position="20"/>
    </location>
</feature>
<name>A0A2H0K6U3_9BACT</name>
<evidence type="ECO:0000313" key="7">
    <source>
        <dbReference type="EMBL" id="PIQ66967.1"/>
    </source>
</evidence>
<proteinExistence type="inferred from homology"/>
<evidence type="ECO:0000313" key="8">
    <source>
        <dbReference type="Proteomes" id="UP000229834"/>
    </source>
</evidence>
<keyword evidence="2 4" id="KW-0687">Ribonucleoprotein</keyword>
<keyword evidence="4" id="KW-0694">RNA-binding</keyword>
<keyword evidence="4" id="KW-0699">rRNA-binding</keyword>
<evidence type="ECO:0000256" key="2">
    <source>
        <dbReference type="ARBA" id="ARBA00023274"/>
    </source>
</evidence>
<evidence type="ECO:0000256" key="3">
    <source>
        <dbReference type="ARBA" id="ARBA00064542"/>
    </source>
</evidence>
<dbReference type="GO" id="GO:0022627">
    <property type="term" value="C:cytosolic small ribosomal subunit"/>
    <property type="evidence" value="ECO:0007669"/>
    <property type="project" value="TreeGrafter"/>
</dbReference>
<dbReference type="Proteomes" id="UP000229834">
    <property type="component" value="Unassembled WGS sequence"/>
</dbReference>
<dbReference type="NCBIfam" id="TIGR00952">
    <property type="entry name" value="S15_bact"/>
    <property type="match status" value="1"/>
</dbReference>
<dbReference type="EMBL" id="PCVC01000041">
    <property type="protein sequence ID" value="PIQ66967.1"/>
    <property type="molecule type" value="Genomic_DNA"/>
</dbReference>
<evidence type="ECO:0000256" key="6">
    <source>
        <dbReference type="SAM" id="MobiDB-lite"/>
    </source>
</evidence>
<dbReference type="PANTHER" id="PTHR23321">
    <property type="entry name" value="RIBOSOMAL PROTEIN S15, BACTERIAL AND ORGANELLAR"/>
    <property type="match status" value="1"/>
</dbReference>
<dbReference type="GO" id="GO:0019843">
    <property type="term" value="F:rRNA binding"/>
    <property type="evidence" value="ECO:0007669"/>
    <property type="project" value="UniProtKB-UniRule"/>
</dbReference>
<dbReference type="Gene3D" id="1.10.287.10">
    <property type="entry name" value="S15/NS1, RNA-binding"/>
    <property type="match status" value="1"/>
</dbReference>
<sequence length="90" mass="10532">MLSKTKKKKAIETAKFHDTDTGSPEVQISILTKRIEELALHLKRNQKDHHSRRGLLGMVSERQSHMNFLQKKNVRRYNALLKKLNLKKKA</sequence>
<comment type="caution">
    <text evidence="7">The sequence shown here is derived from an EMBL/GenBank/DDBJ whole genome shotgun (WGS) entry which is preliminary data.</text>
</comment>
<dbReference type="GO" id="GO:0003735">
    <property type="term" value="F:structural constituent of ribosome"/>
    <property type="evidence" value="ECO:0007669"/>
    <property type="project" value="InterPro"/>
</dbReference>
<keyword evidence="1 4" id="KW-0689">Ribosomal protein</keyword>
<dbReference type="FunFam" id="1.10.287.10:FF:000002">
    <property type="entry name" value="30S ribosomal protein S15"/>
    <property type="match status" value="1"/>
</dbReference>
<dbReference type="SMART" id="SM01387">
    <property type="entry name" value="Ribosomal_S15"/>
    <property type="match status" value="1"/>
</dbReference>
<dbReference type="GO" id="GO:0006412">
    <property type="term" value="P:translation"/>
    <property type="evidence" value="ECO:0007669"/>
    <property type="project" value="UniProtKB-UniRule"/>
</dbReference>